<dbReference type="Gene3D" id="1.10.4030.10">
    <property type="entry name" value="Porin chaperone SurA, peptide-binding domain"/>
    <property type="match status" value="1"/>
</dbReference>
<feature type="chain" id="PRO_5007909483" description="Parvulin-like PPIase" evidence="10">
    <location>
        <begin position="35"/>
        <end position="441"/>
    </location>
</feature>
<dbReference type="AlphaFoldDB" id="A3SQ72"/>
<evidence type="ECO:0000256" key="9">
    <source>
        <dbReference type="PROSITE-ProRule" id="PRU00278"/>
    </source>
</evidence>
<evidence type="ECO:0000256" key="2">
    <source>
        <dbReference type="ARBA" id="ARBA00022729"/>
    </source>
</evidence>
<dbReference type="GO" id="GO:0003755">
    <property type="term" value="F:peptidyl-prolyl cis-trans isomerase activity"/>
    <property type="evidence" value="ECO:0007669"/>
    <property type="project" value="UniProtKB-KW"/>
</dbReference>
<dbReference type="Proteomes" id="UP000005954">
    <property type="component" value="Unassembled WGS sequence"/>
</dbReference>
<evidence type="ECO:0000256" key="1">
    <source>
        <dbReference type="ARBA" id="ARBA00018370"/>
    </source>
</evidence>
<dbReference type="EMBL" id="AALY01000002">
    <property type="protein sequence ID" value="EAP76612.1"/>
    <property type="molecule type" value="Genomic_DNA"/>
</dbReference>
<reference evidence="12 13" key="1">
    <citation type="submission" date="2005-12" db="EMBL/GenBank/DDBJ databases">
        <authorList>
            <person name="Moran M.A."/>
            <person name="Ferriera S."/>
            <person name="Johnson J."/>
            <person name="Kravitz S."/>
            <person name="Halpern A."/>
            <person name="Remington K."/>
            <person name="Beeson K."/>
            <person name="Tran B."/>
            <person name="Rogers Y.-H."/>
            <person name="Friedman R."/>
            <person name="Venter J.C."/>
        </authorList>
    </citation>
    <scope>NUCLEOTIDE SEQUENCE [LARGE SCALE GENOMIC DNA]</scope>
    <source>
        <strain evidence="13">ATCC BAA-591 / DSM 15170 / ISM</strain>
    </source>
</reference>
<evidence type="ECO:0000256" key="10">
    <source>
        <dbReference type="SAM" id="SignalP"/>
    </source>
</evidence>
<dbReference type="Pfam" id="PF00639">
    <property type="entry name" value="Rotamase"/>
    <property type="match status" value="1"/>
</dbReference>
<protein>
    <recommendedName>
        <fullName evidence="1">Parvulin-like PPIase</fullName>
    </recommendedName>
    <alternativeName>
        <fullName evidence="7">Peptidyl-prolyl cis-trans isomerase plp</fullName>
    </alternativeName>
    <alternativeName>
        <fullName evidence="8">Rotamase plp</fullName>
    </alternativeName>
</protein>
<sequence>MQEMTEMTKKTRMIAKFFQTSAVALVLGLTPLTAAPVIAQSKFEAVITVNNAPITQFEIEQRARFLRLLRAPGDPIALAREQLIEDRLKLQAARQSGIEVNEEQIAAGMDRFASQANLSGAEMVKLLASEGVYEETFRAFIIAGVSWSDLTRARFAPRVSISEDDLERARAAVGKGGGVEVLMSELIIPYTPQTQEQVEATARRISEGASESSFAAEARRYSATRTAPSGGRLPWTPLNELPGGLRGIILGLAPGDVTDPLPLQGAVALFQLRDIRETDVAEPEYAAIEYAAYYINGGRSEQALARAARVEADTDTCDDLYGIAQGEDPRVLERGSKAPSEIPQDIAYELSKLDPGEVSYTLTRSNGETLVLLMLCGRSQTIAEEAPATGETTADSAEGEAAANALSETEMLSRQIGDQRLASYADGYMAQLKAEARIVEK</sequence>
<comment type="caution">
    <text evidence="12">The sequence shown here is derived from an EMBL/GenBank/DDBJ whole genome shotgun (WGS) entry which is preliminary data.</text>
</comment>
<feature type="signal peptide" evidence="10">
    <location>
        <begin position="1"/>
        <end position="34"/>
    </location>
</feature>
<name>A3SQ72_ROSNI</name>
<dbReference type="Gene3D" id="3.10.50.40">
    <property type="match status" value="1"/>
</dbReference>
<dbReference type="Pfam" id="PF09312">
    <property type="entry name" value="SurA_N"/>
    <property type="match status" value="1"/>
</dbReference>
<dbReference type="InterPro" id="IPR015391">
    <property type="entry name" value="SurA_N"/>
</dbReference>
<feature type="domain" description="PpiC" evidence="11">
    <location>
        <begin position="178"/>
        <end position="274"/>
    </location>
</feature>
<dbReference type="eggNOG" id="COG0760">
    <property type="taxonomic scope" value="Bacteria"/>
</dbReference>
<evidence type="ECO:0000313" key="12">
    <source>
        <dbReference type="EMBL" id="EAP76612.1"/>
    </source>
</evidence>
<gene>
    <name evidence="12" type="ORF">ISM_17140</name>
</gene>
<keyword evidence="6 9" id="KW-0413">Isomerase</keyword>
<dbReference type="PANTHER" id="PTHR47637">
    <property type="entry name" value="CHAPERONE SURA"/>
    <property type="match status" value="1"/>
</dbReference>
<dbReference type="PANTHER" id="PTHR47637:SF1">
    <property type="entry name" value="CHAPERONE SURA"/>
    <property type="match status" value="1"/>
</dbReference>
<accession>A3SQ72</accession>
<dbReference type="InterPro" id="IPR050280">
    <property type="entry name" value="OMP_Chaperone_SurA"/>
</dbReference>
<dbReference type="InterPro" id="IPR000297">
    <property type="entry name" value="PPIase_PpiC"/>
</dbReference>
<evidence type="ECO:0000256" key="4">
    <source>
        <dbReference type="ARBA" id="ARBA00023110"/>
    </source>
</evidence>
<dbReference type="SUPFAM" id="SSF109998">
    <property type="entry name" value="Triger factor/SurA peptide-binding domain-like"/>
    <property type="match status" value="1"/>
</dbReference>
<dbReference type="InterPro" id="IPR046357">
    <property type="entry name" value="PPIase_dom_sf"/>
</dbReference>
<dbReference type="SUPFAM" id="SSF54534">
    <property type="entry name" value="FKBP-like"/>
    <property type="match status" value="1"/>
</dbReference>
<evidence type="ECO:0000256" key="3">
    <source>
        <dbReference type="ARBA" id="ARBA00022764"/>
    </source>
</evidence>
<evidence type="ECO:0000313" key="13">
    <source>
        <dbReference type="Proteomes" id="UP000005954"/>
    </source>
</evidence>
<organism evidence="12 13">
    <name type="scientific">Roseovarius nubinhibens (strain ATCC BAA-591 / DSM 15170 / ISM)</name>
    <dbReference type="NCBI Taxonomy" id="89187"/>
    <lineage>
        <taxon>Bacteria</taxon>
        <taxon>Pseudomonadati</taxon>
        <taxon>Pseudomonadota</taxon>
        <taxon>Alphaproteobacteria</taxon>
        <taxon>Rhodobacterales</taxon>
        <taxon>Roseobacteraceae</taxon>
        <taxon>Roseovarius</taxon>
    </lineage>
</organism>
<evidence type="ECO:0000256" key="6">
    <source>
        <dbReference type="ARBA" id="ARBA00023235"/>
    </source>
</evidence>
<evidence type="ECO:0000259" key="11">
    <source>
        <dbReference type="PROSITE" id="PS50198"/>
    </source>
</evidence>
<proteinExistence type="predicted"/>
<evidence type="ECO:0000256" key="5">
    <source>
        <dbReference type="ARBA" id="ARBA00023186"/>
    </source>
</evidence>
<evidence type="ECO:0000256" key="7">
    <source>
        <dbReference type="ARBA" id="ARBA00030642"/>
    </source>
</evidence>
<dbReference type="PROSITE" id="PS50198">
    <property type="entry name" value="PPIC_PPIASE_2"/>
    <property type="match status" value="1"/>
</dbReference>
<dbReference type="InterPro" id="IPR027304">
    <property type="entry name" value="Trigger_fact/SurA_dom_sf"/>
</dbReference>
<keyword evidence="4 9" id="KW-0697">Rotamase</keyword>
<keyword evidence="5" id="KW-0143">Chaperone</keyword>
<evidence type="ECO:0000256" key="8">
    <source>
        <dbReference type="ARBA" id="ARBA00031484"/>
    </source>
</evidence>
<keyword evidence="13" id="KW-1185">Reference proteome</keyword>
<dbReference type="STRING" id="89187.ISM_17140"/>
<keyword evidence="2 10" id="KW-0732">Signal</keyword>
<keyword evidence="3" id="KW-0574">Periplasm</keyword>
<dbReference type="HOGENOM" id="CLU_034646_11_2_5"/>